<feature type="non-terminal residue" evidence="1">
    <location>
        <position position="1"/>
    </location>
</feature>
<proteinExistence type="predicted"/>
<organism evidence="1 2">
    <name type="scientific">Rotaria magnacalcarata</name>
    <dbReference type="NCBI Taxonomy" id="392030"/>
    <lineage>
        <taxon>Eukaryota</taxon>
        <taxon>Metazoa</taxon>
        <taxon>Spiralia</taxon>
        <taxon>Gnathifera</taxon>
        <taxon>Rotifera</taxon>
        <taxon>Eurotatoria</taxon>
        <taxon>Bdelloidea</taxon>
        <taxon>Philodinida</taxon>
        <taxon>Philodinidae</taxon>
        <taxon>Rotaria</taxon>
    </lineage>
</organism>
<accession>A0A8S3CMF4</accession>
<dbReference type="EMBL" id="CAJOBJ010173083">
    <property type="protein sequence ID" value="CAF4890380.1"/>
    <property type="molecule type" value="Genomic_DNA"/>
</dbReference>
<feature type="non-terminal residue" evidence="1">
    <location>
        <position position="61"/>
    </location>
</feature>
<evidence type="ECO:0000313" key="2">
    <source>
        <dbReference type="Proteomes" id="UP000681720"/>
    </source>
</evidence>
<sequence length="61" mass="7195">GALKRIETFSSSLLKNTDTIDDNESQTKKTQKYYEEEAKTYFEKTQKYVQIILKLAESRNE</sequence>
<dbReference type="AlphaFoldDB" id="A0A8S3CMF4"/>
<protein>
    <submittedName>
        <fullName evidence="1">Uncharacterized protein</fullName>
    </submittedName>
</protein>
<name>A0A8S3CMF4_9BILA</name>
<evidence type="ECO:0000313" key="1">
    <source>
        <dbReference type="EMBL" id="CAF4890380.1"/>
    </source>
</evidence>
<dbReference type="Proteomes" id="UP000681720">
    <property type="component" value="Unassembled WGS sequence"/>
</dbReference>
<gene>
    <name evidence="1" type="ORF">GIL414_LOCUS51311</name>
</gene>
<comment type="caution">
    <text evidence="1">The sequence shown here is derived from an EMBL/GenBank/DDBJ whole genome shotgun (WGS) entry which is preliminary data.</text>
</comment>
<reference evidence="1" key="1">
    <citation type="submission" date="2021-02" db="EMBL/GenBank/DDBJ databases">
        <authorList>
            <person name="Nowell W R."/>
        </authorList>
    </citation>
    <scope>NUCLEOTIDE SEQUENCE</scope>
</reference>